<accession>A0AAJ0DGK7</accession>
<reference evidence="9" key="1">
    <citation type="submission" date="2023-04" db="EMBL/GenBank/DDBJ databases">
        <title>Black Yeasts Isolated from many extreme environments.</title>
        <authorList>
            <person name="Coleine C."/>
            <person name="Stajich J.E."/>
            <person name="Selbmann L."/>
        </authorList>
    </citation>
    <scope>NUCLEOTIDE SEQUENCE</scope>
    <source>
        <strain evidence="9">CCFEE 5312</strain>
    </source>
</reference>
<feature type="domain" description="TAFII55 protein conserved region" evidence="8">
    <location>
        <begin position="102"/>
        <end position="264"/>
    </location>
</feature>
<evidence type="ECO:0000313" key="10">
    <source>
        <dbReference type="Proteomes" id="UP001271007"/>
    </source>
</evidence>
<feature type="compositionally biased region" description="Acidic residues" evidence="7">
    <location>
        <begin position="388"/>
        <end position="416"/>
    </location>
</feature>
<feature type="region of interest" description="Disordered" evidence="7">
    <location>
        <begin position="259"/>
        <end position="283"/>
    </location>
</feature>
<proteinExistence type="inferred from homology"/>
<comment type="caution">
    <text evidence="9">The sequence shown here is derived from an EMBL/GenBank/DDBJ whole genome shotgun (WGS) entry which is preliminary data.</text>
</comment>
<dbReference type="Proteomes" id="UP001271007">
    <property type="component" value="Unassembled WGS sequence"/>
</dbReference>
<evidence type="ECO:0000256" key="4">
    <source>
        <dbReference type="ARBA" id="ARBA00023163"/>
    </source>
</evidence>
<dbReference type="CDD" id="cd08047">
    <property type="entry name" value="TAF7"/>
    <property type="match status" value="1"/>
</dbReference>
<dbReference type="AlphaFoldDB" id="A0AAJ0DGK7"/>
<gene>
    <name evidence="9" type="ORF">LTR09_005628</name>
</gene>
<dbReference type="GO" id="GO:0005669">
    <property type="term" value="C:transcription factor TFIID complex"/>
    <property type="evidence" value="ECO:0007669"/>
    <property type="project" value="InterPro"/>
</dbReference>
<evidence type="ECO:0000259" key="8">
    <source>
        <dbReference type="SMART" id="SM01370"/>
    </source>
</evidence>
<sequence length="546" mass="60151">MVKITLKAGKASSPPPPTPASATGLKLNLQPKKPISKKRAADDVTALPDPKRRLTLKIGESRKPSAAPKLKALNATKKPPPPRLPGLGYDSEDSEAEEDPAIQQAFVLRMRPGEDCDYIHDAITNGKVGLPVSEGGAEVSFRFIEKDLRRAIVTVRGRMYAAVLVDLPCIVETMKSWDKKGWWKVADMCQMLLVLGTCRNEDEARTYALPKEVEKDTFQYPHGLTPPMHWVRKRRFRKRLSYKTIANVDEEVERLLREDEQAEKTGGSARYTMIDPTRPNGEQAIGESEIDEYESQDALDTFENGQQPEDEEFDDEEFAAELEGGLQAAFDEEETQAAFTSEPLAGNLIDSPAQIPDQAPAFTAPTTSAPIPESESVAATPAQATSEADAEGDDESSSDEDDEEDEEEDEADSPMDEDALARAAERNQQLEELADLEREIASQKRKCDGLTNQLLKQRAVAQLRNLQEDRRVKRGILGLDEEDEGAAEGGTGGGGEIAHYVSTSEILFLENEHDGRCRAPSDVPHLRCEIRGGGGEIGFYLSILKF</sequence>
<keyword evidence="4" id="KW-0804">Transcription</keyword>
<name>A0AAJ0DGK7_9PEZI</name>
<evidence type="ECO:0000313" key="9">
    <source>
        <dbReference type="EMBL" id="KAK3053459.1"/>
    </source>
</evidence>
<evidence type="ECO:0000256" key="2">
    <source>
        <dbReference type="ARBA" id="ARBA00009368"/>
    </source>
</evidence>
<feature type="region of interest" description="Disordered" evidence="7">
    <location>
        <begin position="347"/>
        <end position="416"/>
    </location>
</feature>
<comment type="similarity">
    <text evidence="2">Belongs to the TAF7 family.</text>
</comment>
<evidence type="ECO:0000256" key="1">
    <source>
        <dbReference type="ARBA" id="ARBA00004123"/>
    </source>
</evidence>
<keyword evidence="5" id="KW-0539">Nucleus</keyword>
<keyword evidence="10" id="KW-1185">Reference proteome</keyword>
<evidence type="ECO:0000256" key="3">
    <source>
        <dbReference type="ARBA" id="ARBA00023015"/>
    </source>
</evidence>
<feature type="compositionally biased region" description="Low complexity" evidence="7">
    <location>
        <begin position="359"/>
        <end position="372"/>
    </location>
</feature>
<dbReference type="EMBL" id="JAWDJX010000016">
    <property type="protein sequence ID" value="KAK3053459.1"/>
    <property type="molecule type" value="Genomic_DNA"/>
</dbReference>
<dbReference type="InterPro" id="IPR037817">
    <property type="entry name" value="TAF7"/>
</dbReference>
<dbReference type="SMART" id="SM01370">
    <property type="entry name" value="TAFII55_N"/>
    <property type="match status" value="1"/>
</dbReference>
<evidence type="ECO:0000256" key="7">
    <source>
        <dbReference type="SAM" id="MobiDB-lite"/>
    </source>
</evidence>
<keyword evidence="6" id="KW-0175">Coiled coil</keyword>
<evidence type="ECO:0000256" key="5">
    <source>
        <dbReference type="ARBA" id="ARBA00023242"/>
    </source>
</evidence>
<keyword evidence="3" id="KW-0805">Transcription regulation</keyword>
<dbReference type="GO" id="GO:0016251">
    <property type="term" value="F:RNA polymerase II general transcription initiation factor activity"/>
    <property type="evidence" value="ECO:0007669"/>
    <property type="project" value="TreeGrafter"/>
</dbReference>
<evidence type="ECO:0000256" key="6">
    <source>
        <dbReference type="SAM" id="Coils"/>
    </source>
</evidence>
<dbReference type="GO" id="GO:0051123">
    <property type="term" value="P:RNA polymerase II preinitiation complex assembly"/>
    <property type="evidence" value="ECO:0007669"/>
    <property type="project" value="TreeGrafter"/>
</dbReference>
<dbReference type="InterPro" id="IPR006751">
    <property type="entry name" value="TAFII55_prot_cons_reg"/>
</dbReference>
<dbReference type="PANTHER" id="PTHR12228">
    <property type="entry name" value="TRANSCRIPTION INITIATION FACTOR TFIID 55 KD SUBUNIT-RELATED"/>
    <property type="match status" value="1"/>
</dbReference>
<protein>
    <recommendedName>
        <fullName evidence="8">TAFII55 protein conserved region domain-containing protein</fullName>
    </recommendedName>
</protein>
<dbReference type="PANTHER" id="PTHR12228:SF0">
    <property type="entry name" value="TATA-BOX BINDING PROTEIN ASSOCIATED FACTOR 7"/>
    <property type="match status" value="1"/>
</dbReference>
<dbReference type="Pfam" id="PF04658">
    <property type="entry name" value="TAFII55_N"/>
    <property type="match status" value="1"/>
</dbReference>
<feature type="region of interest" description="Disordered" evidence="7">
    <location>
        <begin position="1"/>
        <end position="95"/>
    </location>
</feature>
<feature type="coiled-coil region" evidence="6">
    <location>
        <begin position="420"/>
        <end position="453"/>
    </location>
</feature>
<comment type="subcellular location">
    <subcellularLocation>
        <location evidence="1">Nucleus</location>
    </subcellularLocation>
</comment>
<organism evidence="9 10">
    <name type="scientific">Extremus antarcticus</name>
    <dbReference type="NCBI Taxonomy" id="702011"/>
    <lineage>
        <taxon>Eukaryota</taxon>
        <taxon>Fungi</taxon>
        <taxon>Dikarya</taxon>
        <taxon>Ascomycota</taxon>
        <taxon>Pezizomycotina</taxon>
        <taxon>Dothideomycetes</taxon>
        <taxon>Dothideomycetidae</taxon>
        <taxon>Mycosphaerellales</taxon>
        <taxon>Extremaceae</taxon>
        <taxon>Extremus</taxon>
    </lineage>
</organism>